<dbReference type="AlphaFoldDB" id="T1GWM4"/>
<keyword evidence="3" id="KW-1185">Reference proteome</keyword>
<proteinExistence type="predicted"/>
<feature type="compositionally biased region" description="Basic and acidic residues" evidence="1">
    <location>
        <begin position="38"/>
        <end position="49"/>
    </location>
</feature>
<reference evidence="2" key="2">
    <citation type="submission" date="2015-06" db="UniProtKB">
        <authorList>
            <consortium name="EnsemblMetazoa"/>
        </authorList>
    </citation>
    <scope>IDENTIFICATION</scope>
</reference>
<name>T1GWM4_MEGSC</name>
<evidence type="ECO:0000256" key="1">
    <source>
        <dbReference type="SAM" id="MobiDB-lite"/>
    </source>
</evidence>
<feature type="compositionally biased region" description="Polar residues" evidence="1">
    <location>
        <begin position="1"/>
        <end position="24"/>
    </location>
</feature>
<dbReference type="EMBL" id="CAQQ02002712">
    <property type="status" value="NOT_ANNOTATED_CDS"/>
    <property type="molecule type" value="Genomic_DNA"/>
</dbReference>
<dbReference type="Proteomes" id="UP000015102">
    <property type="component" value="Unassembled WGS sequence"/>
</dbReference>
<reference evidence="3" key="1">
    <citation type="submission" date="2013-02" db="EMBL/GenBank/DDBJ databases">
        <authorList>
            <person name="Hughes D."/>
        </authorList>
    </citation>
    <scope>NUCLEOTIDE SEQUENCE</scope>
    <source>
        <strain>Durham</strain>
        <strain evidence="3">NC isolate 2 -- Noor lab</strain>
    </source>
</reference>
<feature type="region of interest" description="Disordered" evidence="1">
    <location>
        <begin position="1"/>
        <end position="121"/>
    </location>
</feature>
<dbReference type="HOGENOM" id="CLU_2043923_0_0_1"/>
<evidence type="ECO:0000313" key="3">
    <source>
        <dbReference type="Proteomes" id="UP000015102"/>
    </source>
</evidence>
<feature type="compositionally biased region" description="Polar residues" evidence="1">
    <location>
        <begin position="95"/>
        <end position="104"/>
    </location>
</feature>
<accession>T1GWM4</accession>
<dbReference type="EnsemblMetazoa" id="MESCA008202-RA">
    <property type="protein sequence ID" value="MESCA008202-PA"/>
    <property type="gene ID" value="MESCA008202"/>
</dbReference>
<evidence type="ECO:0000313" key="2">
    <source>
        <dbReference type="EnsemblMetazoa" id="MESCA008202-PA"/>
    </source>
</evidence>
<sequence>EKQINFFDSTNIVSAESVPQQQIHDSCEESDEEWNYMKTKEGQTEKENKNNASFTEDFKENIEPEPATEKEISSVELKEQLDLTPDLESPAAVDTATSIENTSAPAFDIEPLSPEPVSFES</sequence>
<organism evidence="2 3">
    <name type="scientific">Megaselia scalaris</name>
    <name type="common">Humpbacked fly</name>
    <name type="synonym">Phora scalaris</name>
    <dbReference type="NCBI Taxonomy" id="36166"/>
    <lineage>
        <taxon>Eukaryota</taxon>
        <taxon>Metazoa</taxon>
        <taxon>Ecdysozoa</taxon>
        <taxon>Arthropoda</taxon>
        <taxon>Hexapoda</taxon>
        <taxon>Insecta</taxon>
        <taxon>Pterygota</taxon>
        <taxon>Neoptera</taxon>
        <taxon>Endopterygota</taxon>
        <taxon>Diptera</taxon>
        <taxon>Brachycera</taxon>
        <taxon>Muscomorpha</taxon>
        <taxon>Platypezoidea</taxon>
        <taxon>Phoridae</taxon>
        <taxon>Megaseliini</taxon>
        <taxon>Megaselia</taxon>
    </lineage>
</organism>
<feature type="compositionally biased region" description="Basic and acidic residues" evidence="1">
    <location>
        <begin position="56"/>
        <end position="81"/>
    </location>
</feature>
<protein>
    <submittedName>
        <fullName evidence="2">Uncharacterized protein</fullName>
    </submittedName>
</protein>